<dbReference type="EMBL" id="QQNA01000057">
    <property type="protein sequence ID" value="RDG38442.1"/>
    <property type="molecule type" value="Genomic_DNA"/>
</dbReference>
<dbReference type="OrthoDB" id="2873444at2"/>
<evidence type="ECO:0000313" key="2">
    <source>
        <dbReference type="Proteomes" id="UP000253741"/>
    </source>
</evidence>
<proteinExistence type="predicted"/>
<reference evidence="1 2" key="1">
    <citation type="submission" date="2018-07" db="EMBL/GenBank/DDBJ databases">
        <title>Streptomyces species from bats.</title>
        <authorList>
            <person name="Dunlap C."/>
        </authorList>
    </citation>
    <scope>NUCLEOTIDE SEQUENCE [LARGE SCALE GENOMIC DNA]</scope>
    <source>
        <strain evidence="1 2">AC230</strain>
    </source>
</reference>
<protein>
    <submittedName>
        <fullName evidence="1">Uncharacterized protein</fullName>
    </submittedName>
</protein>
<comment type="caution">
    <text evidence="1">The sequence shown here is derived from an EMBL/GenBank/DDBJ whole genome shotgun (WGS) entry which is preliminary data.</text>
</comment>
<organism evidence="1 2">
    <name type="scientific">Streptomyces corynorhini</name>
    <dbReference type="NCBI Taxonomy" id="2282652"/>
    <lineage>
        <taxon>Bacteria</taxon>
        <taxon>Bacillati</taxon>
        <taxon>Actinomycetota</taxon>
        <taxon>Actinomycetes</taxon>
        <taxon>Kitasatosporales</taxon>
        <taxon>Streptomycetaceae</taxon>
        <taxon>Streptomyces</taxon>
    </lineage>
</organism>
<keyword evidence="2" id="KW-1185">Reference proteome</keyword>
<accession>A0A370BCQ7</accession>
<evidence type="ECO:0000313" key="1">
    <source>
        <dbReference type="EMBL" id="RDG38442.1"/>
    </source>
</evidence>
<gene>
    <name evidence="1" type="ORF">DVH02_09040</name>
</gene>
<sequence length="136" mass="14842">MTTQIPALTEPVPDLQLQMLIRLLGEDPGAGLPVTLNVPGGLVHGDLITRDAWKADWAEALHRVRADGTELLARFPEAVDEAVDEVRGEDGSHLLPRWIHLRKVTLTAAGRPDGIELPVWRGRLADVAGWALGRPE</sequence>
<dbReference type="AlphaFoldDB" id="A0A370BCQ7"/>
<name>A0A370BCQ7_9ACTN</name>
<dbReference type="RefSeq" id="WP_114623232.1">
    <property type="nucleotide sequence ID" value="NZ_QQNA01000057.1"/>
</dbReference>
<dbReference type="Proteomes" id="UP000253741">
    <property type="component" value="Unassembled WGS sequence"/>
</dbReference>